<dbReference type="AlphaFoldDB" id="A0A2M9F264"/>
<proteinExistence type="predicted"/>
<keyword evidence="2" id="KW-1185">Reference proteome</keyword>
<evidence type="ECO:0000313" key="2">
    <source>
        <dbReference type="Proteomes" id="UP000228680"/>
    </source>
</evidence>
<dbReference type="EMBL" id="PCGR01000001">
    <property type="protein sequence ID" value="PJK17551.1"/>
    <property type="molecule type" value="Genomic_DNA"/>
</dbReference>
<accession>A0A2M9F264</accession>
<comment type="caution">
    <text evidence="1">The sequence shown here is derived from an EMBL/GenBank/DDBJ whole genome shotgun (WGS) entry which is preliminary data.</text>
</comment>
<name>A0A2M9F264_9BACL</name>
<protein>
    <submittedName>
        <fullName evidence="1">Uncharacterized protein</fullName>
    </submittedName>
</protein>
<evidence type="ECO:0000313" key="1">
    <source>
        <dbReference type="EMBL" id="PJK17551.1"/>
    </source>
</evidence>
<reference evidence="1 2" key="1">
    <citation type="submission" date="2017-10" db="EMBL/GenBank/DDBJ databases">
        <title>Draft genome of Chryseomicrobium casticus sp. nov.</title>
        <authorList>
            <person name="Chakraborty R."/>
            <person name="Saha T."/>
        </authorList>
    </citation>
    <scope>NUCLEOTIDE SEQUENCE [LARGE SCALE GENOMIC DNA]</scope>
    <source>
        <strain evidence="1 2">ET03</strain>
    </source>
</reference>
<sequence>MWKTPYIETDLFSYLVIKGPARLQSFGERTLSIRLTEMKIEVGADQLMLPTYSKDLLVIRFKGLNLFEVVRF</sequence>
<organism evidence="1 2">
    <name type="scientific">Chryseomicrobium excrementi</name>
    <dbReference type="NCBI Taxonomy" id="2041346"/>
    <lineage>
        <taxon>Bacteria</taxon>
        <taxon>Bacillati</taxon>
        <taxon>Bacillota</taxon>
        <taxon>Bacilli</taxon>
        <taxon>Bacillales</taxon>
        <taxon>Caryophanaceae</taxon>
        <taxon>Chryseomicrobium</taxon>
    </lineage>
</organism>
<dbReference type="Proteomes" id="UP000228680">
    <property type="component" value="Unassembled WGS sequence"/>
</dbReference>
<dbReference type="RefSeq" id="WP_100352417.1">
    <property type="nucleotide sequence ID" value="NZ_PCGR01000001.1"/>
</dbReference>
<gene>
    <name evidence="1" type="ORF">CQS04_01345</name>
</gene>